<keyword evidence="5" id="KW-0949">S-adenosyl-L-methionine</keyword>
<feature type="region of interest" description="Disordered" evidence="9">
    <location>
        <begin position="257"/>
        <end position="307"/>
    </location>
</feature>
<dbReference type="CDD" id="cd02440">
    <property type="entry name" value="AdoMet_MTases"/>
    <property type="match status" value="1"/>
</dbReference>
<keyword evidence="12" id="KW-1185">Reference proteome</keyword>
<accession>A0A803MDB5</accession>
<feature type="compositionally biased region" description="Acidic residues" evidence="9">
    <location>
        <begin position="331"/>
        <end position="341"/>
    </location>
</feature>
<dbReference type="Pfam" id="PF13847">
    <property type="entry name" value="Methyltransf_31"/>
    <property type="match status" value="1"/>
</dbReference>
<keyword evidence="2" id="KW-0597">Phosphoprotein</keyword>
<proteinExistence type="inferred from homology"/>
<dbReference type="PANTHER" id="PTHR12176:SF80">
    <property type="entry name" value="EEF1A LYSINE METHYLTRANSFERASE 4"/>
    <property type="match status" value="1"/>
</dbReference>
<reference evidence="11" key="2">
    <citation type="submission" date="2021-03" db="UniProtKB">
        <authorList>
            <consortium name="EnsemblPlants"/>
        </authorList>
    </citation>
    <scope>IDENTIFICATION</scope>
</reference>
<keyword evidence="3" id="KW-0489">Methyltransferase</keyword>
<evidence type="ECO:0000256" key="3">
    <source>
        <dbReference type="ARBA" id="ARBA00022603"/>
    </source>
</evidence>
<comment type="function">
    <text evidence="7">Protein-lysine methyltransferase that efficiently catalyzes three successive methylations on 'Lys-36' in eukaryotic translation elongation factor 1 alpha (EEF1A1 or EEF1A2).</text>
</comment>
<dbReference type="InterPro" id="IPR025714">
    <property type="entry name" value="Methyltranfer_dom"/>
</dbReference>
<name>A0A803MDB5_CHEQI</name>
<reference evidence="11" key="1">
    <citation type="journal article" date="2017" name="Nature">
        <title>The genome of Chenopodium quinoa.</title>
        <authorList>
            <person name="Jarvis D.E."/>
            <person name="Ho Y.S."/>
            <person name="Lightfoot D.J."/>
            <person name="Schmoeckel S.M."/>
            <person name="Li B."/>
            <person name="Borm T.J.A."/>
            <person name="Ohyanagi H."/>
            <person name="Mineta K."/>
            <person name="Michell C.T."/>
            <person name="Saber N."/>
            <person name="Kharbatia N.M."/>
            <person name="Rupper R.R."/>
            <person name="Sharp A.R."/>
            <person name="Dally N."/>
            <person name="Boughton B.A."/>
            <person name="Woo Y.H."/>
            <person name="Gao G."/>
            <person name="Schijlen E.G.W.M."/>
            <person name="Guo X."/>
            <person name="Momin A.A."/>
            <person name="Negrao S."/>
            <person name="Al-Babili S."/>
            <person name="Gehring C."/>
            <person name="Roessner U."/>
            <person name="Jung C."/>
            <person name="Murphy K."/>
            <person name="Arold S.T."/>
            <person name="Gojobori T."/>
            <person name="van der Linden C.G."/>
            <person name="van Loo E.N."/>
            <person name="Jellen E.N."/>
            <person name="Maughan P.J."/>
            <person name="Tester M."/>
        </authorList>
    </citation>
    <scope>NUCLEOTIDE SEQUENCE [LARGE SCALE GENOMIC DNA]</scope>
    <source>
        <strain evidence="11">cv. PI 614886</strain>
    </source>
</reference>
<dbReference type="GO" id="GO:0008168">
    <property type="term" value="F:methyltransferase activity"/>
    <property type="evidence" value="ECO:0007669"/>
    <property type="project" value="UniProtKB-KW"/>
</dbReference>
<dbReference type="FunFam" id="3.40.50.150:FF:000111">
    <property type="entry name" value="EEF1A lysine methyltransferase 4"/>
    <property type="match status" value="1"/>
</dbReference>
<dbReference type="AlphaFoldDB" id="A0A803MDB5"/>
<evidence type="ECO:0000256" key="2">
    <source>
        <dbReference type="ARBA" id="ARBA00022553"/>
    </source>
</evidence>
<evidence type="ECO:0000259" key="10">
    <source>
        <dbReference type="Pfam" id="PF13847"/>
    </source>
</evidence>
<protein>
    <recommendedName>
        <fullName evidence="8">EEF1A lysine methyltransferase 4</fullName>
    </recommendedName>
</protein>
<evidence type="ECO:0000256" key="9">
    <source>
        <dbReference type="SAM" id="MobiDB-lite"/>
    </source>
</evidence>
<evidence type="ECO:0000256" key="6">
    <source>
        <dbReference type="ARBA" id="ARBA00052410"/>
    </source>
</evidence>
<dbReference type="EnsemblPlants" id="AUR62027458-RA">
    <property type="protein sequence ID" value="AUR62027458-RA:cds"/>
    <property type="gene ID" value="AUR62027458"/>
</dbReference>
<evidence type="ECO:0000256" key="8">
    <source>
        <dbReference type="ARBA" id="ARBA00067848"/>
    </source>
</evidence>
<dbReference type="InterPro" id="IPR029063">
    <property type="entry name" value="SAM-dependent_MTases_sf"/>
</dbReference>
<comment type="catalytic activity">
    <reaction evidence="6">
        <text>N(6),N(6)-dimethyl-L-lysyl-[protein] + S-adenosyl-L-methionine = N(6),N(6),N(6)-trimethyl-L-lysyl-[protein] + S-adenosyl-L-homocysteine + H(+)</text>
        <dbReference type="Rhea" id="RHEA:54200"/>
        <dbReference type="Rhea" id="RHEA-COMP:13826"/>
        <dbReference type="Rhea" id="RHEA-COMP:13827"/>
        <dbReference type="ChEBI" id="CHEBI:15378"/>
        <dbReference type="ChEBI" id="CHEBI:57856"/>
        <dbReference type="ChEBI" id="CHEBI:59789"/>
        <dbReference type="ChEBI" id="CHEBI:61961"/>
        <dbReference type="ChEBI" id="CHEBI:61976"/>
    </reaction>
</comment>
<evidence type="ECO:0000256" key="7">
    <source>
        <dbReference type="ARBA" id="ARBA00059299"/>
    </source>
</evidence>
<keyword evidence="4" id="KW-0808">Transferase</keyword>
<comment type="similarity">
    <text evidence="1">Belongs to the methyltransferase superfamily.</text>
</comment>
<dbReference type="GO" id="GO:0032259">
    <property type="term" value="P:methylation"/>
    <property type="evidence" value="ECO:0007669"/>
    <property type="project" value="UniProtKB-KW"/>
</dbReference>
<dbReference type="PANTHER" id="PTHR12176">
    <property type="entry name" value="SAM-DEPENDENT METHYLTRANSFERASE SUPERFAMILY PROTEIN"/>
    <property type="match status" value="1"/>
</dbReference>
<evidence type="ECO:0000256" key="5">
    <source>
        <dbReference type="ARBA" id="ARBA00022691"/>
    </source>
</evidence>
<feature type="compositionally biased region" description="Acidic residues" evidence="9">
    <location>
        <begin position="259"/>
        <end position="307"/>
    </location>
</feature>
<evidence type="ECO:0000256" key="1">
    <source>
        <dbReference type="ARBA" id="ARBA00008361"/>
    </source>
</evidence>
<sequence length="486" mass="55519">MVYEKKNLEDTVVPSSVLTYLDPLYWNDRFAKEEDYEWFKDYSHFRHLILENIQPNSSVLELGCGNSQLSDEMYKNGIKNITCTDLSPIAVEKVQKRLLLKEFKEIKAMAADMLDLPFADDSFDVVIEKGTMDVLFVDSGDPWNPKAETISKVMAMLQVIHRVLKPNGIYISISFGQPHFRRPLFEAPDFTWSMKWITFGDGFHYFFYTLKKKHLVTVEKTDMAALGSCDLIVKMGVFVVRMMYVVMRRNLRVSMSIGEGDEEENEQGSEDDGEEWGSDYEEVEVEEGVEDEGVDVADGYEDGGEDDVSVYEEGLESVGLVSDDGLREGERQEDEDGEGFEVEDKGAYYEEDEVEPGAEEEFDWAGAEGSSFITPKKNTIMVHTMFGVEEEVPPLSLGMVFGSWDELDTYFWSYARQKGFGIVRAASGWVDVKKKLEKGKCCKQRRNAKWTCDCYGYASRKCKQDALKEGLLQDEETVQKRKTKKC</sequence>
<dbReference type="Gramene" id="AUR62027458-RA">
    <property type="protein sequence ID" value="AUR62027458-RA:cds"/>
    <property type="gene ID" value="AUR62027458"/>
</dbReference>
<dbReference type="Proteomes" id="UP000596660">
    <property type="component" value="Unplaced"/>
</dbReference>
<organism evidence="11 12">
    <name type="scientific">Chenopodium quinoa</name>
    <name type="common">Quinoa</name>
    <dbReference type="NCBI Taxonomy" id="63459"/>
    <lineage>
        <taxon>Eukaryota</taxon>
        <taxon>Viridiplantae</taxon>
        <taxon>Streptophyta</taxon>
        <taxon>Embryophyta</taxon>
        <taxon>Tracheophyta</taxon>
        <taxon>Spermatophyta</taxon>
        <taxon>Magnoliopsida</taxon>
        <taxon>eudicotyledons</taxon>
        <taxon>Gunneridae</taxon>
        <taxon>Pentapetalae</taxon>
        <taxon>Caryophyllales</taxon>
        <taxon>Chenopodiaceae</taxon>
        <taxon>Chenopodioideae</taxon>
        <taxon>Atripliceae</taxon>
        <taxon>Chenopodium</taxon>
    </lineage>
</organism>
<evidence type="ECO:0000256" key="4">
    <source>
        <dbReference type="ARBA" id="ARBA00022679"/>
    </source>
</evidence>
<dbReference type="InterPro" id="IPR051419">
    <property type="entry name" value="Lys/N-term_MeTrsfase_sf"/>
</dbReference>
<feature type="domain" description="Methyltransferase" evidence="10">
    <location>
        <begin position="54"/>
        <end position="176"/>
    </location>
</feature>
<evidence type="ECO:0000313" key="12">
    <source>
        <dbReference type="Proteomes" id="UP000596660"/>
    </source>
</evidence>
<dbReference type="Gene3D" id="3.40.50.150">
    <property type="entry name" value="Vaccinia Virus protein VP39"/>
    <property type="match status" value="1"/>
</dbReference>
<evidence type="ECO:0000313" key="11">
    <source>
        <dbReference type="EnsemblPlants" id="AUR62027458-RA:cds"/>
    </source>
</evidence>
<dbReference type="SUPFAM" id="SSF53335">
    <property type="entry name" value="S-adenosyl-L-methionine-dependent methyltransferases"/>
    <property type="match status" value="1"/>
</dbReference>
<feature type="region of interest" description="Disordered" evidence="9">
    <location>
        <begin position="319"/>
        <end position="344"/>
    </location>
</feature>